<dbReference type="KEGG" id="mno:Mnod_3252"/>
<reference evidence="2 3" key="1">
    <citation type="submission" date="2009-01" db="EMBL/GenBank/DDBJ databases">
        <title>Complete sequence of chromosome of Methylobacterium nodulans ORS 2060.</title>
        <authorList>
            <consortium name="US DOE Joint Genome Institute"/>
            <person name="Lucas S."/>
            <person name="Copeland A."/>
            <person name="Lapidus A."/>
            <person name="Glavina del Rio T."/>
            <person name="Dalin E."/>
            <person name="Tice H."/>
            <person name="Bruce D."/>
            <person name="Goodwin L."/>
            <person name="Pitluck S."/>
            <person name="Sims D."/>
            <person name="Brettin T."/>
            <person name="Detter J.C."/>
            <person name="Han C."/>
            <person name="Larimer F."/>
            <person name="Land M."/>
            <person name="Hauser L."/>
            <person name="Kyrpides N."/>
            <person name="Ivanova N."/>
            <person name="Marx C.J."/>
            <person name="Richardson P."/>
        </authorList>
    </citation>
    <scope>NUCLEOTIDE SEQUENCE [LARGE SCALE GENOMIC DNA]</scope>
    <source>
        <strain evidence="3">LMG 21967 / CNCM I-2342 / ORS 2060</strain>
    </source>
</reference>
<sequence length="63" mass="7771">MKRALIIFTAPLLMTAGTSCAYAKDPWKKYYKQEMKQEKEFYKAQRKSEKAWHKYHRKYGYDW</sequence>
<dbReference type="EMBL" id="CP001349">
    <property type="protein sequence ID" value="ACL58176.1"/>
    <property type="molecule type" value="Genomic_DNA"/>
</dbReference>
<protein>
    <recommendedName>
        <fullName evidence="4">Lipoprotein</fullName>
    </recommendedName>
</protein>
<feature type="chain" id="PRO_5002874176" description="Lipoprotein" evidence="1">
    <location>
        <begin position="24"/>
        <end position="63"/>
    </location>
</feature>
<dbReference type="HOGENOM" id="CLU_2880724_0_0_5"/>
<dbReference type="AlphaFoldDB" id="B8IKY8"/>
<evidence type="ECO:0000313" key="2">
    <source>
        <dbReference type="EMBL" id="ACL58176.1"/>
    </source>
</evidence>
<dbReference type="Proteomes" id="UP000008207">
    <property type="component" value="Chromosome"/>
</dbReference>
<dbReference type="PROSITE" id="PS51257">
    <property type="entry name" value="PROKAR_LIPOPROTEIN"/>
    <property type="match status" value="1"/>
</dbReference>
<feature type="signal peptide" evidence="1">
    <location>
        <begin position="1"/>
        <end position="23"/>
    </location>
</feature>
<keyword evidence="3" id="KW-1185">Reference proteome</keyword>
<evidence type="ECO:0008006" key="4">
    <source>
        <dbReference type="Google" id="ProtNLM"/>
    </source>
</evidence>
<evidence type="ECO:0000313" key="3">
    <source>
        <dbReference type="Proteomes" id="UP000008207"/>
    </source>
</evidence>
<name>B8IKY8_METNO</name>
<keyword evidence="1" id="KW-0732">Signal</keyword>
<evidence type="ECO:0000256" key="1">
    <source>
        <dbReference type="SAM" id="SignalP"/>
    </source>
</evidence>
<accession>B8IKY8</accession>
<organism evidence="2 3">
    <name type="scientific">Methylobacterium nodulans (strain LMG 21967 / CNCM I-2342 / ORS 2060)</name>
    <dbReference type="NCBI Taxonomy" id="460265"/>
    <lineage>
        <taxon>Bacteria</taxon>
        <taxon>Pseudomonadati</taxon>
        <taxon>Pseudomonadota</taxon>
        <taxon>Alphaproteobacteria</taxon>
        <taxon>Hyphomicrobiales</taxon>
        <taxon>Methylobacteriaceae</taxon>
        <taxon>Methylobacterium</taxon>
    </lineage>
</organism>
<proteinExistence type="predicted"/>
<gene>
    <name evidence="2" type="ordered locus">Mnod_3252</name>
</gene>